<proteinExistence type="predicted"/>
<dbReference type="PANTHER" id="PTHR34846:SF10">
    <property type="entry name" value="CYTOPLASMIC PROTEIN"/>
    <property type="match status" value="1"/>
</dbReference>
<dbReference type="Gene3D" id="1.20.1290.10">
    <property type="entry name" value="AhpD-like"/>
    <property type="match status" value="1"/>
</dbReference>
<evidence type="ECO:0000313" key="2">
    <source>
        <dbReference type="EMBL" id="MCK9685707.1"/>
    </source>
</evidence>
<comment type="caution">
    <text evidence="2">The sequence shown here is derived from an EMBL/GenBank/DDBJ whole genome shotgun (WGS) entry which is preliminary data.</text>
</comment>
<dbReference type="PANTHER" id="PTHR34846">
    <property type="entry name" value="4-CARBOXYMUCONOLACTONE DECARBOXYLASE FAMILY PROTEIN (AFU_ORTHOLOGUE AFUA_6G11590)"/>
    <property type="match status" value="1"/>
</dbReference>
<dbReference type="InterPro" id="IPR003779">
    <property type="entry name" value="CMD-like"/>
</dbReference>
<protein>
    <submittedName>
        <fullName evidence="2">Carboxymuconolactone decarboxylase family protein</fullName>
    </submittedName>
</protein>
<dbReference type="Proteomes" id="UP001139353">
    <property type="component" value="Unassembled WGS sequence"/>
</dbReference>
<dbReference type="SUPFAM" id="SSF69118">
    <property type="entry name" value="AhpD-like"/>
    <property type="match status" value="1"/>
</dbReference>
<dbReference type="Pfam" id="PF02627">
    <property type="entry name" value="CMD"/>
    <property type="match status" value="1"/>
</dbReference>
<evidence type="ECO:0000313" key="3">
    <source>
        <dbReference type="Proteomes" id="UP001139353"/>
    </source>
</evidence>
<name>A0A9X1YH92_9BURK</name>
<dbReference type="InterPro" id="IPR029032">
    <property type="entry name" value="AhpD-like"/>
</dbReference>
<accession>A0A9X1YH92</accession>
<dbReference type="AlphaFoldDB" id="A0A9X1YH92"/>
<gene>
    <name evidence="2" type="ORF">LPC04_08290</name>
</gene>
<organism evidence="2 3">
    <name type="scientific">Scleromatobacter humisilvae</name>
    <dbReference type="NCBI Taxonomy" id="2897159"/>
    <lineage>
        <taxon>Bacteria</taxon>
        <taxon>Pseudomonadati</taxon>
        <taxon>Pseudomonadota</taxon>
        <taxon>Betaproteobacteria</taxon>
        <taxon>Burkholderiales</taxon>
        <taxon>Sphaerotilaceae</taxon>
        <taxon>Scleromatobacter</taxon>
    </lineage>
</organism>
<reference evidence="2" key="1">
    <citation type="submission" date="2021-11" db="EMBL/GenBank/DDBJ databases">
        <title>BS-T2-15 a new species belonging to the Comamonadaceae family isolated from the soil of a French oak forest.</title>
        <authorList>
            <person name="Mieszkin S."/>
            <person name="Alain K."/>
        </authorList>
    </citation>
    <scope>NUCLEOTIDE SEQUENCE</scope>
    <source>
        <strain evidence="2">BS-T2-15</strain>
    </source>
</reference>
<dbReference type="EMBL" id="JAJLJH010000001">
    <property type="protein sequence ID" value="MCK9685707.1"/>
    <property type="molecule type" value="Genomic_DNA"/>
</dbReference>
<keyword evidence="3" id="KW-1185">Reference proteome</keyword>
<dbReference type="GO" id="GO:0051920">
    <property type="term" value="F:peroxiredoxin activity"/>
    <property type="evidence" value="ECO:0007669"/>
    <property type="project" value="InterPro"/>
</dbReference>
<dbReference type="RefSeq" id="WP_275681702.1">
    <property type="nucleotide sequence ID" value="NZ_JAJLJH010000001.1"/>
</dbReference>
<sequence length="219" mass="24718">MPRVKQMPLSEAHPRAQMYYDAVFNGRCPVRHPGTESGSPGHWWTTLALRPYVFDHALDLPKMYGFFADRSVSLLASDLRELAIGRMAFIAGSQFVFSQRCKALRRMGLSEEQIDSLPSWAVADIWTAQQRAVLAYTDAVVQDFGRVPDGVFSELQKHLGDEDIMELTYFICSYMQHAAFIKALRLEFDDVPERVIEVPLPPGKDLGAFSARYGVDKKA</sequence>
<evidence type="ECO:0000259" key="1">
    <source>
        <dbReference type="Pfam" id="PF02627"/>
    </source>
</evidence>
<feature type="domain" description="Carboxymuconolactone decarboxylase-like" evidence="1">
    <location>
        <begin position="75"/>
        <end position="138"/>
    </location>
</feature>